<dbReference type="Proteomes" id="UP000695026">
    <property type="component" value="Unplaced"/>
</dbReference>
<dbReference type="InterPro" id="IPR000504">
    <property type="entry name" value="RRM_dom"/>
</dbReference>
<gene>
    <name evidence="5" type="primary">RBM43</name>
</gene>
<evidence type="ECO:0000256" key="1">
    <source>
        <dbReference type="PROSITE-ProRule" id="PRU00176"/>
    </source>
</evidence>
<evidence type="ECO:0000313" key="4">
    <source>
        <dbReference type="Proteomes" id="UP000695026"/>
    </source>
</evidence>
<evidence type="ECO:0000259" key="3">
    <source>
        <dbReference type="PROSITE" id="PS50102"/>
    </source>
</evidence>
<dbReference type="CTD" id="375287"/>
<feature type="region of interest" description="Disordered" evidence="2">
    <location>
        <begin position="202"/>
        <end position="230"/>
    </location>
</feature>
<evidence type="ECO:0000256" key="2">
    <source>
        <dbReference type="SAM" id="MobiDB-lite"/>
    </source>
</evidence>
<dbReference type="Gene3D" id="3.30.70.330">
    <property type="match status" value="1"/>
</dbReference>
<reference evidence="5" key="1">
    <citation type="submission" date="2025-08" db="UniProtKB">
        <authorList>
            <consortium name="RefSeq"/>
        </authorList>
    </citation>
    <scope>IDENTIFICATION</scope>
    <source>
        <tissue evidence="5">Liver</tissue>
    </source>
</reference>
<dbReference type="InterPro" id="IPR035979">
    <property type="entry name" value="RBD_domain_sf"/>
</dbReference>
<dbReference type="Pfam" id="PF07292">
    <property type="entry name" value="NID"/>
    <property type="match status" value="1"/>
</dbReference>
<protein>
    <submittedName>
        <fullName evidence="5">RNA-binding protein 43 isoform X1</fullName>
    </submittedName>
</protein>
<feature type="domain" description="RRM" evidence="3">
    <location>
        <begin position="37"/>
        <end position="111"/>
    </location>
</feature>
<dbReference type="PROSITE" id="PS50102">
    <property type="entry name" value="RRM"/>
    <property type="match status" value="1"/>
</dbReference>
<sequence length="380" mass="43232">MPSCYSAFDGFAANLGNERKHWRRVSQATERSAKPERTVVVCGIPDGLLSEDIMADILMINFQKTKNNGGDVEDIDYPISTKGVAYITFEDKQVAENVLRKGKLILEDKRLHKAFFLKVSPYGGSVFTCVTCTLDLSSFEERCNLEDLVQKLEENLPNLSFGPLHTTRQITVQGPFPDIKILQNKLALILKRSFLEQPFKRKGRVPDNRSRMKPRNHGLPFKSRNGTVENPSEEGLTIALDTDIYHYMKKFKSKLYQKNLEKYGVTSYESVDGEVTIIYLCNSSAKSDSSQLEHAKNTIEGLLTELHSSLRKGRLFRKGPTRTEKQEHEQACELVNKKFPNVLIIPYPTHIDIIGSSSDIYEFAQQVNKMMGSFQKEPWI</sequence>
<proteinExistence type="predicted"/>
<accession>A0A9F5ISK9</accession>
<dbReference type="PANTHER" id="PTHR15225">
    <property type="entry name" value="INTERFERON-INDUCED PROTEIN 35/NMI N-MYC/STAT INTERACTING PROTEIN"/>
    <property type="match status" value="1"/>
</dbReference>
<organism evidence="4 5">
    <name type="scientific">Python bivittatus</name>
    <name type="common">Burmese python</name>
    <name type="synonym">Python molurus bivittatus</name>
    <dbReference type="NCBI Taxonomy" id="176946"/>
    <lineage>
        <taxon>Eukaryota</taxon>
        <taxon>Metazoa</taxon>
        <taxon>Chordata</taxon>
        <taxon>Craniata</taxon>
        <taxon>Vertebrata</taxon>
        <taxon>Euteleostomi</taxon>
        <taxon>Lepidosauria</taxon>
        <taxon>Squamata</taxon>
        <taxon>Bifurcata</taxon>
        <taxon>Unidentata</taxon>
        <taxon>Episquamata</taxon>
        <taxon>Toxicofera</taxon>
        <taxon>Serpentes</taxon>
        <taxon>Henophidia</taxon>
        <taxon>Pythonidae</taxon>
        <taxon>Python</taxon>
    </lineage>
</organism>
<dbReference type="AlphaFoldDB" id="A0A9F5ISK9"/>
<dbReference type="RefSeq" id="XP_025020009.1">
    <property type="nucleotide sequence ID" value="XM_025164241.1"/>
</dbReference>
<dbReference type="OrthoDB" id="9948435at2759"/>
<name>A0A9F5ISK9_PYTBI</name>
<dbReference type="PANTHER" id="PTHR15225:SF8">
    <property type="entry name" value="RNA-BINDING PROTEIN 43"/>
    <property type="match status" value="1"/>
</dbReference>
<dbReference type="CDD" id="cd12546">
    <property type="entry name" value="RRM_RBM43"/>
    <property type="match status" value="1"/>
</dbReference>
<dbReference type="GO" id="GO:0003723">
    <property type="term" value="F:RNA binding"/>
    <property type="evidence" value="ECO:0007669"/>
    <property type="project" value="UniProtKB-UniRule"/>
</dbReference>
<dbReference type="InterPro" id="IPR012677">
    <property type="entry name" value="Nucleotide-bd_a/b_plait_sf"/>
</dbReference>
<keyword evidence="4" id="KW-1185">Reference proteome</keyword>
<evidence type="ECO:0000313" key="5">
    <source>
        <dbReference type="RefSeq" id="XP_025020009.1"/>
    </source>
</evidence>
<dbReference type="GeneID" id="103049958"/>
<dbReference type="InterPro" id="IPR009909">
    <property type="entry name" value="Nmi/IFP35_dom"/>
</dbReference>
<dbReference type="OMA" id="FYETHID"/>
<dbReference type="SUPFAM" id="SSF54928">
    <property type="entry name" value="RNA-binding domain, RBD"/>
    <property type="match status" value="1"/>
</dbReference>
<keyword evidence="1" id="KW-0694">RNA-binding</keyword>